<feature type="transmembrane region" description="Helical" evidence="6">
    <location>
        <begin position="96"/>
        <end position="116"/>
    </location>
</feature>
<feature type="transmembrane region" description="Helical" evidence="6">
    <location>
        <begin position="152"/>
        <end position="173"/>
    </location>
</feature>
<dbReference type="RefSeq" id="WP_100758449.1">
    <property type="nucleotide sequence ID" value="NZ_NPDT01000002.1"/>
</dbReference>
<evidence type="ECO:0000256" key="4">
    <source>
        <dbReference type="ARBA" id="ARBA00022989"/>
    </source>
</evidence>
<comment type="caution">
    <text evidence="8">The sequence shown here is derived from an EMBL/GenBank/DDBJ whole genome shotgun (WGS) entry which is preliminary data.</text>
</comment>
<evidence type="ECO:0000259" key="7">
    <source>
        <dbReference type="Pfam" id="PF00892"/>
    </source>
</evidence>
<evidence type="ECO:0000256" key="5">
    <source>
        <dbReference type="ARBA" id="ARBA00023136"/>
    </source>
</evidence>
<feature type="transmembrane region" description="Helical" evidence="6">
    <location>
        <begin position="218"/>
        <end position="240"/>
    </location>
</feature>
<dbReference type="InterPro" id="IPR050638">
    <property type="entry name" value="AA-Vitamin_Transporters"/>
</dbReference>
<proteinExistence type="predicted"/>
<dbReference type="Pfam" id="PF00892">
    <property type="entry name" value="EamA"/>
    <property type="match status" value="2"/>
</dbReference>
<feature type="transmembrane region" description="Helical" evidence="6">
    <location>
        <begin position="128"/>
        <end position="146"/>
    </location>
</feature>
<evidence type="ECO:0000256" key="2">
    <source>
        <dbReference type="ARBA" id="ARBA00022475"/>
    </source>
</evidence>
<reference evidence="8 9" key="1">
    <citation type="submission" date="2017-07" db="EMBL/GenBank/DDBJ databases">
        <title>Leptospira spp. isolated from tropical soils.</title>
        <authorList>
            <person name="Thibeaux R."/>
            <person name="Iraola G."/>
            <person name="Ferres I."/>
            <person name="Bierque E."/>
            <person name="Girault D."/>
            <person name="Soupe-Gilbert M.-E."/>
            <person name="Picardeau M."/>
            <person name="Goarant C."/>
        </authorList>
    </citation>
    <scope>NUCLEOTIDE SEQUENCE [LARGE SCALE GENOMIC DNA]</scope>
    <source>
        <strain evidence="8 9">FH2-C-A2</strain>
    </source>
</reference>
<comment type="subcellular location">
    <subcellularLocation>
        <location evidence="1">Cell membrane</location>
        <topology evidence="1">Multi-pass membrane protein</topology>
    </subcellularLocation>
</comment>
<dbReference type="Proteomes" id="UP000231912">
    <property type="component" value="Unassembled WGS sequence"/>
</dbReference>
<keyword evidence="2" id="KW-1003">Cell membrane</keyword>
<dbReference type="PANTHER" id="PTHR32322:SF18">
    <property type="entry name" value="S-ADENOSYLMETHIONINE_S-ADENOSYLHOMOCYSTEINE TRANSPORTER"/>
    <property type="match status" value="1"/>
</dbReference>
<evidence type="ECO:0000313" key="9">
    <source>
        <dbReference type="Proteomes" id="UP000231912"/>
    </source>
</evidence>
<feature type="transmembrane region" description="Helical" evidence="6">
    <location>
        <begin position="70"/>
        <end position="90"/>
    </location>
</feature>
<sequence>MKSLDSSAKFVLLLVVAMISWGFAWPSAKSIVGMEHPIVIIFWRFLATALSLLPVIWWRKDSLKLPDRKAYFQVILGGILYTIYNHFFLLGLSQGLAGAGGVLVTTMNPILTYVLVHSLQRKIPTLKEFLGLGIGLVGGLVLLKIWEGDWSQLFQSGNVFFLLCAFSWAILSMNSHSTGQKISPMVYSFYVFSGGAAIDFVAALQYDVTGALDNGTDFWLQILYLSVISTTFGTTVYFYASSRLGSRTASSFIFLVPVTALFGSWIFLGEIPGASTWIGGSLAVFSVFLLNRGGSKKNGAEGADSPA</sequence>
<dbReference type="GO" id="GO:0005886">
    <property type="term" value="C:plasma membrane"/>
    <property type="evidence" value="ECO:0007669"/>
    <property type="project" value="UniProtKB-SubCell"/>
</dbReference>
<dbReference type="PANTHER" id="PTHR32322">
    <property type="entry name" value="INNER MEMBRANE TRANSPORTER"/>
    <property type="match status" value="1"/>
</dbReference>
<feature type="transmembrane region" description="Helical" evidence="6">
    <location>
        <begin position="274"/>
        <end position="291"/>
    </location>
</feature>
<dbReference type="InterPro" id="IPR000620">
    <property type="entry name" value="EamA_dom"/>
</dbReference>
<protein>
    <recommendedName>
        <fullName evidence="7">EamA domain-containing protein</fullName>
    </recommendedName>
</protein>
<feature type="domain" description="EamA" evidence="7">
    <location>
        <begin position="156"/>
        <end position="291"/>
    </location>
</feature>
<feature type="domain" description="EamA" evidence="7">
    <location>
        <begin position="11"/>
        <end position="142"/>
    </location>
</feature>
<dbReference type="SUPFAM" id="SSF103481">
    <property type="entry name" value="Multidrug resistance efflux transporter EmrE"/>
    <property type="match status" value="2"/>
</dbReference>
<keyword evidence="4 6" id="KW-1133">Transmembrane helix</keyword>
<accession>A0A2M9ZCX2</accession>
<name>A0A2M9ZCX2_9LEPT</name>
<feature type="transmembrane region" description="Helical" evidence="6">
    <location>
        <begin position="252"/>
        <end position="268"/>
    </location>
</feature>
<dbReference type="EMBL" id="NPDT01000002">
    <property type="protein sequence ID" value="PJZ66202.1"/>
    <property type="molecule type" value="Genomic_DNA"/>
</dbReference>
<dbReference type="AlphaFoldDB" id="A0A2M9ZCX2"/>
<evidence type="ECO:0000256" key="6">
    <source>
        <dbReference type="SAM" id="Phobius"/>
    </source>
</evidence>
<dbReference type="InterPro" id="IPR037185">
    <property type="entry name" value="EmrE-like"/>
</dbReference>
<keyword evidence="3 6" id="KW-0812">Transmembrane</keyword>
<evidence type="ECO:0000313" key="8">
    <source>
        <dbReference type="EMBL" id="PJZ66202.1"/>
    </source>
</evidence>
<keyword evidence="5 6" id="KW-0472">Membrane</keyword>
<evidence type="ECO:0000256" key="1">
    <source>
        <dbReference type="ARBA" id="ARBA00004651"/>
    </source>
</evidence>
<feature type="transmembrane region" description="Helical" evidence="6">
    <location>
        <begin position="185"/>
        <end position="206"/>
    </location>
</feature>
<feature type="transmembrane region" description="Helical" evidence="6">
    <location>
        <begin position="40"/>
        <end position="58"/>
    </location>
</feature>
<evidence type="ECO:0000256" key="3">
    <source>
        <dbReference type="ARBA" id="ARBA00022692"/>
    </source>
</evidence>
<gene>
    <name evidence="8" type="ORF">CH371_07900</name>
</gene>
<organism evidence="8 9">
    <name type="scientific">Leptospira wolffii</name>
    <dbReference type="NCBI Taxonomy" id="409998"/>
    <lineage>
        <taxon>Bacteria</taxon>
        <taxon>Pseudomonadati</taxon>
        <taxon>Spirochaetota</taxon>
        <taxon>Spirochaetia</taxon>
        <taxon>Leptospirales</taxon>
        <taxon>Leptospiraceae</taxon>
        <taxon>Leptospira</taxon>
    </lineage>
</organism>